<organism evidence="5 6">
    <name type="scientific">Camellia sinensis var. sinensis</name>
    <name type="common">China tea</name>
    <dbReference type="NCBI Taxonomy" id="542762"/>
    <lineage>
        <taxon>Eukaryota</taxon>
        <taxon>Viridiplantae</taxon>
        <taxon>Streptophyta</taxon>
        <taxon>Embryophyta</taxon>
        <taxon>Tracheophyta</taxon>
        <taxon>Spermatophyta</taxon>
        <taxon>Magnoliopsida</taxon>
        <taxon>eudicotyledons</taxon>
        <taxon>Gunneridae</taxon>
        <taxon>Pentapetalae</taxon>
        <taxon>asterids</taxon>
        <taxon>Ericales</taxon>
        <taxon>Theaceae</taxon>
        <taxon>Camellia</taxon>
    </lineage>
</organism>
<feature type="compositionally biased region" description="Polar residues" evidence="3">
    <location>
        <begin position="810"/>
        <end position="820"/>
    </location>
</feature>
<dbReference type="InterPro" id="IPR057451">
    <property type="entry name" value="BRWD/PHIP_AD"/>
</dbReference>
<dbReference type="PANTHER" id="PTHR16266:SF17">
    <property type="entry name" value="BRWD3"/>
    <property type="match status" value="1"/>
</dbReference>
<dbReference type="FunFam" id="1.20.920.10:FF:000058">
    <property type="entry name" value="WD40/YVTN repeat-like-containing domain"/>
    <property type="match status" value="1"/>
</dbReference>
<feature type="compositionally biased region" description="Acidic residues" evidence="3">
    <location>
        <begin position="398"/>
        <end position="411"/>
    </location>
</feature>
<dbReference type="GO" id="GO:0006357">
    <property type="term" value="P:regulation of transcription by RNA polymerase II"/>
    <property type="evidence" value="ECO:0007669"/>
    <property type="project" value="TreeGrafter"/>
</dbReference>
<feature type="region of interest" description="Disordered" evidence="3">
    <location>
        <begin position="266"/>
        <end position="445"/>
    </location>
</feature>
<gene>
    <name evidence="5" type="ORF">TEA_024937</name>
</gene>
<evidence type="ECO:0000259" key="4">
    <source>
        <dbReference type="PROSITE" id="PS50014"/>
    </source>
</evidence>
<feature type="region of interest" description="Disordered" evidence="3">
    <location>
        <begin position="792"/>
        <end position="824"/>
    </location>
</feature>
<dbReference type="STRING" id="542762.A0A4S4EYX4"/>
<reference evidence="5 6" key="1">
    <citation type="journal article" date="2018" name="Proc. Natl. Acad. Sci. U.S.A.">
        <title>Draft genome sequence of Camellia sinensis var. sinensis provides insights into the evolution of the tea genome and tea quality.</title>
        <authorList>
            <person name="Wei C."/>
            <person name="Yang H."/>
            <person name="Wang S."/>
            <person name="Zhao J."/>
            <person name="Liu C."/>
            <person name="Gao L."/>
            <person name="Xia E."/>
            <person name="Lu Y."/>
            <person name="Tai Y."/>
            <person name="She G."/>
            <person name="Sun J."/>
            <person name="Cao H."/>
            <person name="Tong W."/>
            <person name="Gao Q."/>
            <person name="Li Y."/>
            <person name="Deng W."/>
            <person name="Jiang X."/>
            <person name="Wang W."/>
            <person name="Chen Q."/>
            <person name="Zhang S."/>
            <person name="Li H."/>
            <person name="Wu J."/>
            <person name="Wang P."/>
            <person name="Li P."/>
            <person name="Shi C."/>
            <person name="Zheng F."/>
            <person name="Jian J."/>
            <person name="Huang B."/>
            <person name="Shan D."/>
            <person name="Shi M."/>
            <person name="Fang C."/>
            <person name="Yue Y."/>
            <person name="Li F."/>
            <person name="Li D."/>
            <person name="Wei S."/>
            <person name="Han B."/>
            <person name="Jiang C."/>
            <person name="Yin Y."/>
            <person name="Xia T."/>
            <person name="Zhang Z."/>
            <person name="Bennetzen J.L."/>
            <person name="Zhao S."/>
            <person name="Wan X."/>
        </authorList>
    </citation>
    <scope>NUCLEOTIDE SEQUENCE [LARGE SCALE GENOMIC DNA]</scope>
    <source>
        <strain evidence="6">cv. Shuchazao</strain>
        <tissue evidence="5">Leaf</tissue>
    </source>
</reference>
<feature type="domain" description="Bromo" evidence="4">
    <location>
        <begin position="1171"/>
        <end position="1214"/>
    </location>
</feature>
<dbReference type="Gene3D" id="1.20.920.10">
    <property type="entry name" value="Bromodomain-like"/>
    <property type="match status" value="1"/>
</dbReference>
<dbReference type="PROSITE" id="PS50014">
    <property type="entry name" value="BROMODOMAIN_2"/>
    <property type="match status" value="1"/>
</dbReference>
<accession>A0A4S4EYX4</accession>
<protein>
    <recommendedName>
        <fullName evidence="4">Bromo domain-containing protein</fullName>
    </recommendedName>
</protein>
<feature type="region of interest" description="Disordered" evidence="3">
    <location>
        <begin position="627"/>
        <end position="649"/>
    </location>
</feature>
<sequence>MLDSDESTDGIASTRSSAILGRLSGGRRRSLEVWIRGEAEGGSSVQLVVIMGVRREQVFIPMLVYGDGWERLALVLEGFKMENGWGKQSAGLKGKIVIVKEAPLKAFPGKVVSDKDFAKPCTEVGDGTSIILSDNVGQLYILSTGQGESQKDAKYDQFFLGDYRPLVQDTHGNALDQETQLAPYRRNMQDLLCMIPYTEPYQSMYQQRRLGALGIEWRPSSVRFAVGADVTLDQDYQMLPIPDLDLLIDPLPEFVDAMDWEPEIDVQSEDTDSEYNVAEELSSGGEQRSLNSNSSGDPECSSEESGDEDTHNDVLRRSKRKKQKAEVEIMTSSGRRVKRKNLDEYDGNTQRNNQRRKSRHGRKASKKKSSSLKSSRPQRAAARNALTLFSRITGVSTDGEDEDGSEGDSSESESILQDSSIDSEESDKSLQHKQHEHSKGKEICVDESEDVVKTHECSEPPLNAGNRKRLVLKLPVRDLNKSVSAGNTFLECDKKPVLVGSSSKFPQEANEVNQIYSQDPDYSSGGQRGEHAKVEHRLELFERYDRKIKWGGFKVRTSKRLKMGEPLPVTAYAGSSLCLQDHAKIENVASGHPTLEKECGKIYSSLETQQHGGQTDDLVCMNQKHAENGSTEDLDGGRNGIENSSFDEHGDYDELEKQDYEFVVDTTTSLSYTNGIENPPELKENLTPISTKFRIRSKRISKHDESCKAKIESFMEDGRNGGSHALSESPDMKQNLNSEVPDYDDAVGPSSDHGVQEGLVKSVAQIDSTSMSALQDSHKSNSHDKMYNAVYRRSKSSKARSNPEGDSGGVANTSNVNNRNLDVGVDFSEATPNVVRRTRSMGLKATTHDANAMGCNIKLREDDDGSKDASASVQKSSISACNERPYEEWASGSRVSVGLRSTRNRRSSYHIRDTSPPDRRTSKSHQPGRNSWLMLSTHEEGSRYIPQLEDEVVYLRQGHLEYFSHSGEKDVGPWKTIKGNVRAVEFCRVMALKYSTRPSGESCCKMTLLFVDSSSSVDGKSFTLTLPEVRGFPDFLVERSRYDAAIQRNWAFRDKCKVWWRNEGEENGSWWEGRIVTVKPKSPEFPDSPWEKYAVQYKSDPTETLLHSPWELHDSETQWEPPRINDEIRDKLLCSFEELEESGCEDQDRYGIRKMKQVSQKTKFVNRFPVPLTLEVIQSRLENNYYRNLEAMKHDISVMLSNAESYFERKADLTTKMRRLSDWFTRTLSSL</sequence>
<feature type="region of interest" description="Disordered" evidence="3">
    <location>
        <begin position="716"/>
        <end position="754"/>
    </location>
</feature>
<keyword evidence="6" id="KW-1185">Reference proteome</keyword>
<proteinExistence type="predicted"/>
<feature type="compositionally biased region" description="Polar residues" evidence="3">
    <location>
        <begin position="284"/>
        <end position="296"/>
    </location>
</feature>
<dbReference type="AlphaFoldDB" id="A0A4S4EYX4"/>
<dbReference type="Pfam" id="PF25313">
    <property type="entry name" value="BRWD_AD"/>
    <property type="match status" value="1"/>
</dbReference>
<dbReference type="InterPro" id="IPR036427">
    <property type="entry name" value="Bromodomain-like_sf"/>
</dbReference>
<dbReference type="GO" id="GO:0008360">
    <property type="term" value="P:regulation of cell shape"/>
    <property type="evidence" value="ECO:0007669"/>
    <property type="project" value="TreeGrafter"/>
</dbReference>
<dbReference type="Proteomes" id="UP000306102">
    <property type="component" value="Unassembled WGS sequence"/>
</dbReference>
<comment type="caution">
    <text evidence="5">The sequence shown here is derived from an EMBL/GenBank/DDBJ whole genome shotgun (WGS) entry which is preliminary data.</text>
</comment>
<evidence type="ECO:0000313" key="5">
    <source>
        <dbReference type="EMBL" id="THG22303.1"/>
    </source>
</evidence>
<evidence type="ECO:0000256" key="2">
    <source>
        <dbReference type="PROSITE-ProRule" id="PRU00035"/>
    </source>
</evidence>
<feature type="compositionally biased region" description="Basic residues" evidence="3">
    <location>
        <begin position="353"/>
        <end position="370"/>
    </location>
</feature>
<dbReference type="SUPFAM" id="SSF47370">
    <property type="entry name" value="Bromodomain"/>
    <property type="match status" value="1"/>
</dbReference>
<evidence type="ECO:0000256" key="1">
    <source>
        <dbReference type="ARBA" id="ARBA00023117"/>
    </source>
</evidence>
<evidence type="ECO:0000313" key="6">
    <source>
        <dbReference type="Proteomes" id="UP000306102"/>
    </source>
</evidence>
<evidence type="ECO:0000256" key="3">
    <source>
        <dbReference type="SAM" id="MobiDB-lite"/>
    </source>
</evidence>
<keyword evidence="1 2" id="KW-0103">Bromodomain</keyword>
<dbReference type="CDD" id="cd05529">
    <property type="entry name" value="Bromo_WDR9_I_like"/>
    <property type="match status" value="1"/>
</dbReference>
<dbReference type="PANTHER" id="PTHR16266">
    <property type="entry name" value="WD REPEAT DOMAIN 9"/>
    <property type="match status" value="1"/>
</dbReference>
<dbReference type="EMBL" id="SDRB02000903">
    <property type="protein sequence ID" value="THG22303.1"/>
    <property type="molecule type" value="Genomic_DNA"/>
</dbReference>
<feature type="region of interest" description="Disordered" evidence="3">
    <location>
        <begin position="892"/>
        <end position="932"/>
    </location>
</feature>
<feature type="compositionally biased region" description="Basic and acidic residues" evidence="3">
    <location>
        <begin position="910"/>
        <end position="921"/>
    </location>
</feature>
<dbReference type="GO" id="GO:0007010">
    <property type="term" value="P:cytoskeleton organization"/>
    <property type="evidence" value="ECO:0007669"/>
    <property type="project" value="TreeGrafter"/>
</dbReference>
<dbReference type="Pfam" id="PF00439">
    <property type="entry name" value="Bromodomain"/>
    <property type="match status" value="1"/>
</dbReference>
<dbReference type="InterPro" id="IPR052060">
    <property type="entry name" value="Bromo_WD_repeat"/>
</dbReference>
<name>A0A4S4EYX4_CAMSN</name>
<dbReference type="InterPro" id="IPR001487">
    <property type="entry name" value="Bromodomain"/>
</dbReference>
<dbReference type="GO" id="GO:0005634">
    <property type="term" value="C:nucleus"/>
    <property type="evidence" value="ECO:0007669"/>
    <property type="project" value="TreeGrafter"/>
</dbReference>